<evidence type="ECO:0000313" key="3">
    <source>
        <dbReference type="Proteomes" id="UP000516072"/>
    </source>
</evidence>
<reference evidence="2 3" key="1">
    <citation type="submission" date="2020-03" db="EMBL/GenBank/DDBJ databases">
        <authorList>
            <person name="Picone N."/>
        </authorList>
    </citation>
    <scope>NUCLEOTIDE SEQUENCE [LARGE SCALE GENOMIC DNA]</scope>
    <source>
        <strain evidence="2">NSCAC1</strain>
    </source>
</reference>
<keyword evidence="1" id="KW-0472">Membrane</keyword>
<evidence type="ECO:0000256" key="1">
    <source>
        <dbReference type="SAM" id="Phobius"/>
    </source>
</evidence>
<keyword evidence="1" id="KW-1133">Transmembrane helix</keyword>
<dbReference type="EMBL" id="LR778175">
    <property type="protein sequence ID" value="CAB1275651.1"/>
    <property type="molecule type" value="Genomic_DNA"/>
</dbReference>
<dbReference type="Proteomes" id="UP000516072">
    <property type="component" value="Chromosome"/>
</dbReference>
<accession>A0A7G1Q9Z3</accession>
<feature type="transmembrane region" description="Helical" evidence="1">
    <location>
        <begin position="122"/>
        <end position="142"/>
    </location>
</feature>
<dbReference type="KEGG" id="ntg:NSCAC_0773"/>
<evidence type="ECO:0000313" key="2">
    <source>
        <dbReference type="EMBL" id="CAB1275651.1"/>
    </source>
</evidence>
<feature type="transmembrane region" description="Helical" evidence="1">
    <location>
        <begin position="88"/>
        <end position="110"/>
    </location>
</feature>
<dbReference type="AlphaFoldDB" id="A0A7G1Q9Z3"/>
<proteinExistence type="predicted"/>
<name>A0A7G1Q9Z3_9GAMM</name>
<keyword evidence="1" id="KW-0812">Transmembrane</keyword>
<protein>
    <submittedName>
        <fullName evidence="2">Uncharacterized protein</fullName>
    </submittedName>
</protein>
<gene>
    <name evidence="2" type="ORF">NSCAC_0773</name>
</gene>
<sequence length="176" mass="19541">MGLNIVGFSKELIAICQRDTGAQNLPVSSKIFWVSIGCYTLCRFWIAQFNYSILGSLFIALFDIFLLALMVVAPLSIKDMRDKIQQTLIGLASVGTLISLTEVIAEYVLGTIPFPGDQPQDAIIIFLTFPLLLWRILVNITIMRHALSWQVMPASLLVDAQVITVIMVGKGIARHF</sequence>
<keyword evidence="3" id="KW-1185">Reference proteome</keyword>
<dbReference type="RefSeq" id="WP_197745080.1">
    <property type="nucleotide sequence ID" value="NZ_LR778175.1"/>
</dbReference>
<feature type="transmembrane region" description="Helical" evidence="1">
    <location>
        <begin position="53"/>
        <end position="76"/>
    </location>
</feature>
<organism evidence="2 3">
    <name type="scientific">Candidatus Nitrosacidococcus tergens</name>
    <dbReference type="NCBI Taxonomy" id="553981"/>
    <lineage>
        <taxon>Bacteria</taxon>
        <taxon>Pseudomonadati</taxon>
        <taxon>Pseudomonadota</taxon>
        <taxon>Gammaproteobacteria</taxon>
        <taxon>Chromatiales</taxon>
        <taxon>Chromatiaceae</taxon>
        <taxon>Candidatus Nitrosacidococcus</taxon>
    </lineage>
</organism>